<dbReference type="Proteomes" id="UP001606301">
    <property type="component" value="Unassembled WGS sequence"/>
</dbReference>
<name>A0ABW7FJ27_9BURK</name>
<proteinExistence type="predicted"/>
<protein>
    <submittedName>
        <fullName evidence="2">Uncharacterized protein</fullName>
    </submittedName>
</protein>
<evidence type="ECO:0000313" key="3">
    <source>
        <dbReference type="Proteomes" id="UP001606301"/>
    </source>
</evidence>
<feature type="region of interest" description="Disordered" evidence="1">
    <location>
        <begin position="1"/>
        <end position="37"/>
    </location>
</feature>
<reference evidence="2 3" key="1">
    <citation type="submission" date="2024-08" db="EMBL/GenBank/DDBJ databases">
        <authorList>
            <person name="Lu H."/>
        </authorList>
    </citation>
    <scope>NUCLEOTIDE SEQUENCE [LARGE SCALE GENOMIC DNA]</scope>
    <source>
        <strain evidence="2 3">LKC17W</strain>
    </source>
</reference>
<dbReference type="RefSeq" id="WP_394397678.1">
    <property type="nucleotide sequence ID" value="NZ_JBIGHW010000005.1"/>
</dbReference>
<evidence type="ECO:0000313" key="2">
    <source>
        <dbReference type="EMBL" id="MFG6441359.1"/>
    </source>
</evidence>
<feature type="compositionally biased region" description="Basic and acidic residues" evidence="1">
    <location>
        <begin position="11"/>
        <end position="37"/>
    </location>
</feature>
<dbReference type="EMBL" id="JBIGHW010000005">
    <property type="protein sequence ID" value="MFG6441359.1"/>
    <property type="molecule type" value="Genomic_DNA"/>
</dbReference>
<keyword evidence="3" id="KW-1185">Reference proteome</keyword>
<accession>A0ABW7FJ27</accession>
<evidence type="ECO:0000256" key="1">
    <source>
        <dbReference type="SAM" id="MobiDB-lite"/>
    </source>
</evidence>
<gene>
    <name evidence="2" type="ORF">ACG0Z3_11775</name>
</gene>
<sequence length="94" mass="10176">MGALVQGTHFKSREGDEWQKPRATENNGKPHDGEEHGFQTFAIETPSSSAIDGESLPDMTQIGTPANLAKVTSENSRSAIVFELLDKPSIHVVT</sequence>
<organism evidence="2 3">
    <name type="scientific">Pelomonas margarita</name>
    <dbReference type="NCBI Taxonomy" id="3299031"/>
    <lineage>
        <taxon>Bacteria</taxon>
        <taxon>Pseudomonadati</taxon>
        <taxon>Pseudomonadota</taxon>
        <taxon>Betaproteobacteria</taxon>
        <taxon>Burkholderiales</taxon>
        <taxon>Sphaerotilaceae</taxon>
        <taxon>Roseateles</taxon>
    </lineage>
</organism>
<comment type="caution">
    <text evidence="2">The sequence shown here is derived from an EMBL/GenBank/DDBJ whole genome shotgun (WGS) entry which is preliminary data.</text>
</comment>